<dbReference type="PANTHER" id="PTHR30183">
    <property type="entry name" value="MOLYBDENUM TRANSPORT SYSTEM PERMEASE PROTEIN MODB"/>
    <property type="match status" value="1"/>
</dbReference>
<dbReference type="RefSeq" id="WP_169660071.1">
    <property type="nucleotide sequence ID" value="NZ_JABANE010000119.1"/>
</dbReference>
<keyword evidence="6 11" id="KW-0500">Molybdenum</keyword>
<evidence type="ECO:0000256" key="11">
    <source>
        <dbReference type="RuleBase" id="RU365097"/>
    </source>
</evidence>
<dbReference type="GO" id="GO:0015098">
    <property type="term" value="F:molybdate ion transmembrane transporter activity"/>
    <property type="evidence" value="ECO:0007669"/>
    <property type="project" value="UniProtKB-UniRule"/>
</dbReference>
<dbReference type="Pfam" id="PF00528">
    <property type="entry name" value="BPD_transp_1"/>
    <property type="match status" value="1"/>
</dbReference>
<dbReference type="EMBL" id="JABANE010000119">
    <property type="protein sequence ID" value="NME71869.1"/>
    <property type="molecule type" value="Genomic_DNA"/>
</dbReference>
<evidence type="ECO:0000313" key="13">
    <source>
        <dbReference type="EMBL" id="NME71869.1"/>
    </source>
</evidence>
<dbReference type="Proteomes" id="UP000576082">
    <property type="component" value="Unassembled WGS sequence"/>
</dbReference>
<keyword evidence="4 10" id="KW-0813">Transport</keyword>
<evidence type="ECO:0000256" key="8">
    <source>
        <dbReference type="ARBA" id="ARBA00022989"/>
    </source>
</evidence>
<name>A0A7X9S047_9BACT</name>
<feature type="transmembrane region" description="Helical" evidence="10">
    <location>
        <begin position="39"/>
        <end position="64"/>
    </location>
</feature>
<dbReference type="InterPro" id="IPR011867">
    <property type="entry name" value="ModB_ABC"/>
</dbReference>
<dbReference type="SUPFAM" id="SSF161098">
    <property type="entry name" value="MetI-like"/>
    <property type="match status" value="1"/>
</dbReference>
<dbReference type="GO" id="GO:0005886">
    <property type="term" value="C:plasma membrane"/>
    <property type="evidence" value="ECO:0007669"/>
    <property type="project" value="UniProtKB-SubCell"/>
</dbReference>
<dbReference type="AlphaFoldDB" id="A0A7X9S047"/>
<keyword evidence="9 10" id="KW-0472">Membrane</keyword>
<comment type="subcellular location">
    <subcellularLocation>
        <location evidence="2 10">Cell membrane</location>
        <topology evidence="2 10">Multi-pass membrane protein</topology>
    </subcellularLocation>
</comment>
<protein>
    <recommendedName>
        <fullName evidence="11">Molybdenum transport system permease</fullName>
    </recommendedName>
</protein>
<keyword evidence="8 10" id="KW-1133">Transmembrane helix</keyword>
<evidence type="ECO:0000256" key="6">
    <source>
        <dbReference type="ARBA" id="ARBA00022505"/>
    </source>
</evidence>
<feature type="transmembrane region" description="Helical" evidence="10">
    <location>
        <begin position="196"/>
        <end position="214"/>
    </location>
</feature>
<evidence type="ECO:0000256" key="5">
    <source>
        <dbReference type="ARBA" id="ARBA00022475"/>
    </source>
</evidence>
<keyword evidence="14" id="KW-1185">Reference proteome</keyword>
<feature type="transmembrane region" description="Helical" evidence="10">
    <location>
        <begin position="144"/>
        <end position="166"/>
    </location>
</feature>
<comment type="function">
    <text evidence="1 11">Part of the binding-protein-dependent transport system for molybdenum; probably responsible for the translocation of the substrate across the membrane.</text>
</comment>
<dbReference type="PANTHER" id="PTHR30183:SF8">
    <property type="entry name" value="MOLYBDENUM TRANSPORT SYSTEM PERMEASE"/>
    <property type="match status" value="1"/>
</dbReference>
<evidence type="ECO:0000256" key="7">
    <source>
        <dbReference type="ARBA" id="ARBA00022692"/>
    </source>
</evidence>
<accession>A0A7X9S047</accession>
<organism evidence="13 14">
    <name type="scientific">Flammeovirga aprica JL-4</name>
    <dbReference type="NCBI Taxonomy" id="694437"/>
    <lineage>
        <taxon>Bacteria</taxon>
        <taxon>Pseudomonadati</taxon>
        <taxon>Bacteroidota</taxon>
        <taxon>Cytophagia</taxon>
        <taxon>Cytophagales</taxon>
        <taxon>Flammeovirgaceae</taxon>
        <taxon>Flammeovirga</taxon>
    </lineage>
</organism>
<sequence>MIDWTPFILTLKLALLTTIILFCIAIPLGYYLSKKKNIFTIFLETLFGLPLVLPPTVLGFYILITLGKNSFIGNFLLEHFNIQLVFSFSGLLIGSIIYSFPFMIQPLQAGFSTIPEDLIHAARLMGKKELTILFKVVLPNMKSAILSGLILTFAHTIGEFGVVLMIGGNIPEKTKVASIAIYDYVESMQYESAHQYAFILLCFSFTILFLLYFFNRKNNFNLK</sequence>
<feature type="domain" description="ABC transmembrane type-1" evidence="12">
    <location>
        <begin position="7"/>
        <end position="211"/>
    </location>
</feature>
<feature type="transmembrane region" description="Helical" evidence="10">
    <location>
        <begin position="6"/>
        <end position="32"/>
    </location>
</feature>
<evidence type="ECO:0000256" key="2">
    <source>
        <dbReference type="ARBA" id="ARBA00004651"/>
    </source>
</evidence>
<evidence type="ECO:0000256" key="9">
    <source>
        <dbReference type="ARBA" id="ARBA00023136"/>
    </source>
</evidence>
<keyword evidence="7 10" id="KW-0812">Transmembrane</keyword>
<comment type="similarity">
    <text evidence="3 11">Belongs to the binding-protein-dependent transport system permease family. CysTW subfamily.</text>
</comment>
<evidence type="ECO:0000256" key="1">
    <source>
        <dbReference type="ARBA" id="ARBA00002949"/>
    </source>
</evidence>
<dbReference type="Gene3D" id="1.10.3720.10">
    <property type="entry name" value="MetI-like"/>
    <property type="match status" value="1"/>
</dbReference>
<reference evidence="13 14" key="1">
    <citation type="submission" date="2020-04" db="EMBL/GenBank/DDBJ databases">
        <title>Flammeovirga sp. SR4, a novel species isolated from seawater.</title>
        <authorList>
            <person name="Wang X."/>
        </authorList>
    </citation>
    <scope>NUCLEOTIDE SEQUENCE [LARGE SCALE GENOMIC DNA]</scope>
    <source>
        <strain evidence="13 14">ATCC 23126</strain>
    </source>
</reference>
<evidence type="ECO:0000259" key="12">
    <source>
        <dbReference type="PROSITE" id="PS50928"/>
    </source>
</evidence>
<dbReference type="NCBIfam" id="TIGR02141">
    <property type="entry name" value="modB_ABC"/>
    <property type="match status" value="1"/>
</dbReference>
<dbReference type="InterPro" id="IPR035906">
    <property type="entry name" value="MetI-like_sf"/>
</dbReference>
<proteinExistence type="inferred from homology"/>
<gene>
    <name evidence="13" type="primary">modB</name>
    <name evidence="13" type="ORF">HHU12_28140</name>
</gene>
<evidence type="ECO:0000256" key="3">
    <source>
        <dbReference type="ARBA" id="ARBA00007069"/>
    </source>
</evidence>
<evidence type="ECO:0000313" key="14">
    <source>
        <dbReference type="Proteomes" id="UP000576082"/>
    </source>
</evidence>
<dbReference type="PROSITE" id="PS50928">
    <property type="entry name" value="ABC_TM1"/>
    <property type="match status" value="1"/>
</dbReference>
<comment type="caution">
    <text evidence="13">The sequence shown here is derived from an EMBL/GenBank/DDBJ whole genome shotgun (WGS) entry which is preliminary data.</text>
</comment>
<keyword evidence="5 11" id="KW-1003">Cell membrane</keyword>
<dbReference type="InterPro" id="IPR000515">
    <property type="entry name" value="MetI-like"/>
</dbReference>
<evidence type="ECO:0000256" key="10">
    <source>
        <dbReference type="RuleBase" id="RU363032"/>
    </source>
</evidence>
<dbReference type="CDD" id="cd06261">
    <property type="entry name" value="TM_PBP2"/>
    <property type="match status" value="1"/>
</dbReference>
<evidence type="ECO:0000256" key="4">
    <source>
        <dbReference type="ARBA" id="ARBA00022448"/>
    </source>
</evidence>
<feature type="transmembrane region" description="Helical" evidence="10">
    <location>
        <begin position="84"/>
        <end position="104"/>
    </location>
</feature>